<dbReference type="Proteomes" id="UP001142489">
    <property type="component" value="Unassembled WGS sequence"/>
</dbReference>
<dbReference type="InterPro" id="IPR004244">
    <property type="entry name" value="Transposase_22"/>
</dbReference>
<dbReference type="EMBL" id="JAPFRF010000011">
    <property type="protein sequence ID" value="KAJ7317067.1"/>
    <property type="molecule type" value="Genomic_DNA"/>
</dbReference>
<name>A0A9Q0XMP5_9SAUR</name>
<dbReference type="OrthoDB" id="9537802at2759"/>
<evidence type="ECO:0000313" key="2">
    <source>
        <dbReference type="Proteomes" id="UP001142489"/>
    </source>
</evidence>
<dbReference type="AlphaFoldDB" id="A0A9Q0XMP5"/>
<comment type="caution">
    <text evidence="1">The sequence shown here is derived from an EMBL/GenBank/DDBJ whole genome shotgun (WGS) entry which is preliminary data.</text>
</comment>
<dbReference type="Gene3D" id="3.30.70.1820">
    <property type="entry name" value="L1 transposable element, RRM domain"/>
    <property type="match status" value="1"/>
</dbReference>
<organism evidence="1 2">
    <name type="scientific">Phrynocephalus forsythii</name>
    <dbReference type="NCBI Taxonomy" id="171643"/>
    <lineage>
        <taxon>Eukaryota</taxon>
        <taxon>Metazoa</taxon>
        <taxon>Chordata</taxon>
        <taxon>Craniata</taxon>
        <taxon>Vertebrata</taxon>
        <taxon>Euteleostomi</taxon>
        <taxon>Lepidosauria</taxon>
        <taxon>Squamata</taxon>
        <taxon>Bifurcata</taxon>
        <taxon>Unidentata</taxon>
        <taxon>Episquamata</taxon>
        <taxon>Toxicofera</taxon>
        <taxon>Iguania</taxon>
        <taxon>Acrodonta</taxon>
        <taxon>Agamidae</taxon>
        <taxon>Agaminae</taxon>
        <taxon>Phrynocephalus</taxon>
    </lineage>
</organism>
<reference evidence="1" key="1">
    <citation type="journal article" date="2023" name="DNA Res.">
        <title>Chromosome-level genome assembly of Phrynocephalus forsythii using third-generation DNA sequencing and Hi-C analysis.</title>
        <authorList>
            <person name="Qi Y."/>
            <person name="Zhao W."/>
            <person name="Zhao Y."/>
            <person name="Niu C."/>
            <person name="Cao S."/>
            <person name="Zhang Y."/>
        </authorList>
    </citation>
    <scope>NUCLEOTIDE SEQUENCE</scope>
    <source>
        <tissue evidence="1">Muscle</tissue>
    </source>
</reference>
<protein>
    <submittedName>
        <fullName evidence="1">Uncharacterized protein</fullName>
    </submittedName>
</protein>
<gene>
    <name evidence="1" type="ORF">JRQ81_003229</name>
</gene>
<accession>A0A9Q0XMP5</accession>
<evidence type="ECO:0000313" key="1">
    <source>
        <dbReference type="EMBL" id="KAJ7317067.1"/>
    </source>
</evidence>
<dbReference type="PANTHER" id="PTHR11505">
    <property type="entry name" value="L1 TRANSPOSABLE ELEMENT-RELATED"/>
    <property type="match status" value="1"/>
</dbReference>
<proteinExistence type="predicted"/>
<sequence length="189" mass="22417">MAETINNTWEIAQANEQKIKALQEQTRKLEMHNKYVTDKLMDLENRVRWSNLRLKNVPESEDMDKVIEWMAKLLPDLGISKDSLDRIHRVGKQINEAAWPRDVVMCFGRYTQREQVFKALKALDRLDQLVYNGKKVMVYDDLSQETIKRKKNIRAFTKVLQEKDIKYNWRIAPFALIMQYKGETLIAKD</sequence>
<keyword evidence="2" id="KW-1185">Reference proteome</keyword>